<dbReference type="SUPFAM" id="SSF50475">
    <property type="entry name" value="FMN-binding split barrel"/>
    <property type="match status" value="1"/>
</dbReference>
<dbReference type="NCBIfam" id="TIGR00558">
    <property type="entry name" value="pdxH"/>
    <property type="match status" value="1"/>
</dbReference>
<evidence type="ECO:0000256" key="3">
    <source>
        <dbReference type="ARBA" id="ARBA00007301"/>
    </source>
</evidence>
<feature type="binding site" evidence="9 10">
    <location>
        <position position="75"/>
    </location>
    <ligand>
        <name>substrate</name>
    </ligand>
</feature>
<sequence length="221" mass="25478">MSDSGAEEARRDLAGLRQEYTRAGLSEADADPDPLRQFGRWFDEALAAGLHEPNAMILATATSDGRPSARTVLLKGFDERGFVFYTNYGGRKARELEANPRAALLFYWGELERQVRIEGIATRVAREESDAYFASRPRGSQLGAWASRQSEPVASREELERRLREVERRFEGRPVPRPPFWGGYRVRPERIEFWQGRESRLHDRLLYVREGAGWRRVRLQP</sequence>
<feature type="binding site" evidence="9 11">
    <location>
        <begin position="70"/>
        <end position="75"/>
    </location>
    <ligand>
        <name>FMN</name>
        <dbReference type="ChEBI" id="CHEBI:58210"/>
    </ligand>
</feature>
<dbReference type="PROSITE" id="PS01064">
    <property type="entry name" value="PYRIDOX_OXIDASE"/>
    <property type="match status" value="1"/>
</dbReference>
<feature type="binding site" evidence="10">
    <location>
        <begin position="17"/>
        <end position="20"/>
    </location>
    <ligand>
        <name>substrate</name>
    </ligand>
</feature>
<keyword evidence="6 9" id="KW-0288">FMN</keyword>
<comment type="subunit">
    <text evidence="4 9">Homodimer.</text>
</comment>
<dbReference type="EC" id="1.4.3.5" evidence="9"/>
<feature type="binding site" evidence="9 11">
    <location>
        <begin position="85"/>
        <end position="86"/>
    </location>
    <ligand>
        <name>FMN</name>
        <dbReference type="ChEBI" id="CHEBI:58210"/>
    </ligand>
</feature>
<feature type="binding site" evidence="9 11">
    <location>
        <position position="92"/>
    </location>
    <ligand>
        <name>FMN</name>
        <dbReference type="ChEBI" id="CHEBI:58210"/>
    </ligand>
</feature>
<dbReference type="InterPro" id="IPR012349">
    <property type="entry name" value="Split_barrel_FMN-bd"/>
</dbReference>
<evidence type="ECO:0000259" key="12">
    <source>
        <dbReference type="Pfam" id="PF01243"/>
    </source>
</evidence>
<evidence type="ECO:0000256" key="11">
    <source>
        <dbReference type="PIRSR" id="PIRSR000190-2"/>
    </source>
</evidence>
<feature type="binding site" evidence="9 10">
    <location>
        <begin position="200"/>
        <end position="202"/>
    </location>
    <ligand>
        <name>substrate</name>
    </ligand>
</feature>
<name>A0A510HIA5_9ACTN</name>
<keyword evidence="15" id="KW-1185">Reference proteome</keyword>
<comment type="catalytic activity">
    <reaction evidence="9">
        <text>pyridoxamine 5'-phosphate + O2 + H2O = pyridoxal 5'-phosphate + H2O2 + NH4(+)</text>
        <dbReference type="Rhea" id="RHEA:15817"/>
        <dbReference type="ChEBI" id="CHEBI:15377"/>
        <dbReference type="ChEBI" id="CHEBI:15379"/>
        <dbReference type="ChEBI" id="CHEBI:16240"/>
        <dbReference type="ChEBI" id="CHEBI:28938"/>
        <dbReference type="ChEBI" id="CHEBI:58451"/>
        <dbReference type="ChEBI" id="CHEBI:597326"/>
        <dbReference type="EC" id="1.4.3.5"/>
    </reaction>
</comment>
<dbReference type="PANTHER" id="PTHR10851">
    <property type="entry name" value="PYRIDOXINE-5-PHOSPHATE OXIDASE"/>
    <property type="match status" value="1"/>
</dbReference>
<feature type="binding site" evidence="9 11">
    <location>
        <begin position="149"/>
        <end position="150"/>
    </location>
    <ligand>
        <name>FMN</name>
        <dbReference type="ChEBI" id="CHEBI:58210"/>
    </ligand>
</feature>
<evidence type="ECO:0000256" key="2">
    <source>
        <dbReference type="ARBA" id="ARBA00005037"/>
    </source>
</evidence>
<feature type="binding site" evidence="9 10">
    <location>
        <position position="140"/>
    </location>
    <ligand>
        <name>substrate</name>
    </ligand>
</feature>
<keyword evidence="7 9" id="KW-0560">Oxidoreductase</keyword>
<dbReference type="Pfam" id="PF01243">
    <property type="entry name" value="PNPOx_N"/>
    <property type="match status" value="1"/>
</dbReference>
<proteinExistence type="inferred from homology"/>
<dbReference type="HAMAP" id="MF_01629">
    <property type="entry name" value="PdxH"/>
    <property type="match status" value="1"/>
</dbReference>
<dbReference type="UniPathway" id="UPA01068">
    <property type="reaction ID" value="UER00304"/>
</dbReference>
<evidence type="ECO:0000256" key="6">
    <source>
        <dbReference type="ARBA" id="ARBA00022643"/>
    </source>
</evidence>
<dbReference type="PIRSF" id="PIRSF000190">
    <property type="entry name" value="Pyd_amn-ph_oxd"/>
    <property type="match status" value="1"/>
</dbReference>
<dbReference type="InterPro" id="IPR000659">
    <property type="entry name" value="Pyridox_Oxase"/>
</dbReference>
<comment type="catalytic activity">
    <reaction evidence="9">
        <text>pyridoxine 5'-phosphate + O2 = pyridoxal 5'-phosphate + H2O2</text>
        <dbReference type="Rhea" id="RHEA:15149"/>
        <dbReference type="ChEBI" id="CHEBI:15379"/>
        <dbReference type="ChEBI" id="CHEBI:16240"/>
        <dbReference type="ChEBI" id="CHEBI:58589"/>
        <dbReference type="ChEBI" id="CHEBI:597326"/>
        <dbReference type="EC" id="1.4.3.5"/>
    </reaction>
</comment>
<dbReference type="GO" id="GO:0010181">
    <property type="term" value="F:FMN binding"/>
    <property type="evidence" value="ECO:0007669"/>
    <property type="project" value="UniProtKB-UniRule"/>
</dbReference>
<evidence type="ECO:0000259" key="13">
    <source>
        <dbReference type="Pfam" id="PF10590"/>
    </source>
</evidence>
<evidence type="ECO:0000256" key="1">
    <source>
        <dbReference type="ARBA" id="ARBA00004738"/>
    </source>
</evidence>
<dbReference type="AlphaFoldDB" id="A0A510HIA5"/>
<comment type="pathway">
    <text evidence="1 9">Cofactor metabolism; pyridoxal 5'-phosphate salvage; pyridoxal 5'-phosphate from pyridoxamine 5'-phosphate: step 1/1.</text>
</comment>
<evidence type="ECO:0000256" key="5">
    <source>
        <dbReference type="ARBA" id="ARBA00022630"/>
    </source>
</evidence>
<feature type="domain" description="Pyridoxine 5'-phosphate oxidase dimerisation C-terminal" evidence="13">
    <location>
        <begin position="181"/>
        <end position="221"/>
    </location>
</feature>
<dbReference type="OrthoDB" id="9780392at2"/>
<dbReference type="RefSeq" id="WP_143527756.1">
    <property type="nucleotide sequence ID" value="NZ_AP019791.1"/>
</dbReference>
<feature type="domain" description="Pyridoxamine 5'-phosphate oxidase N-terminal" evidence="12">
    <location>
        <begin position="42"/>
        <end position="167"/>
    </location>
</feature>
<feature type="binding site" evidence="9 11">
    <location>
        <position position="114"/>
    </location>
    <ligand>
        <name>FMN</name>
        <dbReference type="ChEBI" id="CHEBI:58210"/>
    </ligand>
</feature>
<comment type="function">
    <text evidence="9">Catalyzes the oxidation of either pyridoxine 5'-phosphate (PNP) or pyridoxamine 5'-phosphate (PMP) into pyridoxal 5'-phosphate (PLP).</text>
</comment>
<dbReference type="GO" id="GO:0008615">
    <property type="term" value="P:pyridoxine biosynthetic process"/>
    <property type="evidence" value="ECO:0007669"/>
    <property type="project" value="UniProtKB-UniRule"/>
</dbReference>
<accession>A0A510HIA5</accession>
<comment type="pathway">
    <text evidence="2 9">Cofactor metabolism; pyridoxal 5'-phosphate salvage; pyridoxal 5'-phosphate from pyridoxine 5'-phosphate: step 1/1.</text>
</comment>
<keyword evidence="8 9" id="KW-0664">Pyridoxine biosynthesis</keyword>
<evidence type="ECO:0000256" key="8">
    <source>
        <dbReference type="ARBA" id="ARBA00023096"/>
    </source>
</evidence>
<dbReference type="Proteomes" id="UP000318065">
    <property type="component" value="Chromosome"/>
</dbReference>
<dbReference type="FunFam" id="2.30.110.10:FF:000005">
    <property type="entry name" value="NAD(P)H-hydrate epimerase"/>
    <property type="match status" value="1"/>
</dbReference>
<dbReference type="Pfam" id="PF10590">
    <property type="entry name" value="PNP_phzG_C"/>
    <property type="match status" value="1"/>
</dbReference>
<keyword evidence="5 9" id="KW-0285">Flavoprotein</keyword>
<dbReference type="EMBL" id="AP019791">
    <property type="protein sequence ID" value="BBL79726.1"/>
    <property type="molecule type" value="Genomic_DNA"/>
</dbReference>
<organism evidence="14 15">
    <name type="scientific">Rubrobacter xylanophilus</name>
    <dbReference type="NCBI Taxonomy" id="49319"/>
    <lineage>
        <taxon>Bacteria</taxon>
        <taxon>Bacillati</taxon>
        <taxon>Actinomycetota</taxon>
        <taxon>Rubrobacteria</taxon>
        <taxon>Rubrobacterales</taxon>
        <taxon>Rubrobacteraceae</taxon>
        <taxon>Rubrobacter</taxon>
    </lineage>
</organism>
<dbReference type="InterPro" id="IPR019740">
    <property type="entry name" value="Pyridox_Oxase_CS"/>
</dbReference>
<feature type="binding site" evidence="9 11">
    <location>
        <position position="194"/>
    </location>
    <ligand>
        <name>FMN</name>
        <dbReference type="ChEBI" id="CHEBI:58210"/>
    </ligand>
</feature>
<dbReference type="InterPro" id="IPR019576">
    <property type="entry name" value="Pyridoxamine_oxidase_dimer_C"/>
</dbReference>
<dbReference type="Gene3D" id="2.30.110.10">
    <property type="entry name" value="Electron Transport, Fmn-binding Protein, Chain A"/>
    <property type="match status" value="1"/>
</dbReference>
<dbReference type="InterPro" id="IPR011576">
    <property type="entry name" value="Pyridox_Oxase_N"/>
</dbReference>
<dbReference type="NCBIfam" id="NF004231">
    <property type="entry name" value="PRK05679.1"/>
    <property type="match status" value="1"/>
</dbReference>
<protein>
    <recommendedName>
        <fullName evidence="9">Pyridoxine/pyridoxamine 5'-phosphate oxidase</fullName>
        <ecNumber evidence="9">1.4.3.5</ecNumber>
    </recommendedName>
    <alternativeName>
        <fullName evidence="9">PNP/PMP oxidase</fullName>
        <shortName evidence="9">PNPOx</shortName>
    </alternativeName>
    <alternativeName>
        <fullName evidence="9">Pyridoxal 5'-phosphate synthase</fullName>
    </alternativeName>
</protein>
<feature type="binding site" evidence="9 10">
    <location>
        <position position="132"/>
    </location>
    <ligand>
        <name>substrate</name>
    </ligand>
</feature>
<feature type="binding site" evidence="9 11">
    <location>
        <position position="204"/>
    </location>
    <ligand>
        <name>FMN</name>
        <dbReference type="ChEBI" id="CHEBI:58210"/>
    </ligand>
</feature>
<comment type="similarity">
    <text evidence="3 9">Belongs to the pyridoxamine 5'-phosphate oxidase family.</text>
</comment>
<evidence type="ECO:0000256" key="10">
    <source>
        <dbReference type="PIRSR" id="PIRSR000190-1"/>
    </source>
</evidence>
<feature type="binding site" evidence="9 10">
    <location>
        <position position="136"/>
    </location>
    <ligand>
        <name>substrate</name>
    </ligand>
</feature>
<evidence type="ECO:0000256" key="9">
    <source>
        <dbReference type="HAMAP-Rule" id="MF_01629"/>
    </source>
</evidence>
<evidence type="ECO:0000313" key="15">
    <source>
        <dbReference type="Proteomes" id="UP000318065"/>
    </source>
</evidence>
<reference evidence="14" key="1">
    <citation type="journal article" date="2019" name="Microbiol. Resour. Announc.">
        <title>Complete Genome Sequence of Rubrobacter xylanophilus Strain AA3-22, Isolated from Arima Onsen in Japan.</title>
        <authorList>
            <person name="Tomariguchi N."/>
            <person name="Miyazaki K."/>
        </authorList>
    </citation>
    <scope>NUCLEOTIDE SEQUENCE [LARGE SCALE GENOMIC DNA]</scope>
    <source>
        <strain evidence="14">AA3-22</strain>
    </source>
</reference>
<feature type="binding site" evidence="9 11">
    <location>
        <position position="91"/>
    </location>
    <ligand>
        <name>FMN</name>
        <dbReference type="ChEBI" id="CHEBI:58210"/>
    </ligand>
</feature>
<evidence type="ECO:0000313" key="14">
    <source>
        <dbReference type="EMBL" id="BBL79726.1"/>
    </source>
</evidence>
<dbReference type="GO" id="GO:0004733">
    <property type="term" value="F:pyridoxamine phosphate oxidase activity"/>
    <property type="evidence" value="ECO:0007669"/>
    <property type="project" value="UniProtKB-UniRule"/>
</dbReference>
<dbReference type="PANTHER" id="PTHR10851:SF0">
    <property type="entry name" value="PYRIDOXINE-5'-PHOSPHATE OXIDASE"/>
    <property type="match status" value="1"/>
</dbReference>
<comment type="cofactor">
    <cofactor evidence="9 11">
        <name>FMN</name>
        <dbReference type="ChEBI" id="CHEBI:58210"/>
    </cofactor>
    <text evidence="9 11">Binds 1 FMN per subunit.</text>
</comment>
<evidence type="ECO:0000256" key="4">
    <source>
        <dbReference type="ARBA" id="ARBA00011738"/>
    </source>
</evidence>
<evidence type="ECO:0000256" key="7">
    <source>
        <dbReference type="ARBA" id="ARBA00023002"/>
    </source>
</evidence>
<gene>
    <name evidence="9 14" type="primary">pdxH</name>
    <name evidence="14" type="ORF">RxyAA322_15800</name>
</gene>